<evidence type="ECO:0000313" key="2">
    <source>
        <dbReference type="Proteomes" id="UP000309997"/>
    </source>
</evidence>
<evidence type="ECO:0000313" key="1">
    <source>
        <dbReference type="EMBL" id="KAL3567815.1"/>
    </source>
</evidence>
<protein>
    <submittedName>
        <fullName evidence="1">Uncharacterized protein</fullName>
    </submittedName>
</protein>
<name>A0ACC4ANT3_POPAL</name>
<feature type="non-terminal residue" evidence="1">
    <location>
        <position position="59"/>
    </location>
</feature>
<dbReference type="Proteomes" id="UP000309997">
    <property type="component" value="Unassembled WGS sequence"/>
</dbReference>
<feature type="non-terminal residue" evidence="1">
    <location>
        <position position="1"/>
    </location>
</feature>
<accession>A0ACC4ANT3</accession>
<proteinExistence type="predicted"/>
<organism evidence="1 2">
    <name type="scientific">Populus alba</name>
    <name type="common">White poplar</name>
    <dbReference type="NCBI Taxonomy" id="43335"/>
    <lineage>
        <taxon>Eukaryota</taxon>
        <taxon>Viridiplantae</taxon>
        <taxon>Streptophyta</taxon>
        <taxon>Embryophyta</taxon>
        <taxon>Tracheophyta</taxon>
        <taxon>Spermatophyta</taxon>
        <taxon>Magnoliopsida</taxon>
        <taxon>eudicotyledons</taxon>
        <taxon>Gunneridae</taxon>
        <taxon>Pentapetalae</taxon>
        <taxon>rosids</taxon>
        <taxon>fabids</taxon>
        <taxon>Malpighiales</taxon>
        <taxon>Salicaceae</taxon>
        <taxon>Saliceae</taxon>
        <taxon>Populus</taxon>
    </lineage>
</organism>
<comment type="caution">
    <text evidence="1">The sequence shown here is derived from an EMBL/GenBank/DDBJ whole genome shotgun (WGS) entry which is preliminary data.</text>
</comment>
<sequence>WSACEIIVMQVGYKHIDYVQLCCNEIEVGCALKKLFDDNVVKREELWITSKLWYARVIY</sequence>
<reference evidence="1 2" key="1">
    <citation type="journal article" date="2024" name="Plant Biotechnol. J.">
        <title>Genome and CRISPR/Cas9 system of a widespread forest tree (Populus alba) in the world.</title>
        <authorList>
            <person name="Liu Y.J."/>
            <person name="Jiang P.F."/>
            <person name="Han X.M."/>
            <person name="Li X.Y."/>
            <person name="Wang H.M."/>
            <person name="Wang Y.J."/>
            <person name="Wang X.X."/>
            <person name="Zeng Q.Y."/>
        </authorList>
    </citation>
    <scope>NUCLEOTIDE SEQUENCE [LARGE SCALE GENOMIC DNA]</scope>
    <source>
        <strain evidence="2">cv. PAL-ZL1</strain>
    </source>
</reference>
<gene>
    <name evidence="1" type="ORF">D5086_030466</name>
</gene>
<keyword evidence="2" id="KW-1185">Reference proteome</keyword>
<dbReference type="EMBL" id="RCHU02000017">
    <property type="protein sequence ID" value="KAL3567815.1"/>
    <property type="molecule type" value="Genomic_DNA"/>
</dbReference>